<proteinExistence type="predicted"/>
<protein>
    <submittedName>
        <fullName evidence="1">Uncharacterized protein</fullName>
    </submittedName>
</protein>
<accession>A0A8T2MAS9</accession>
<comment type="caution">
    <text evidence="1">The sequence shown here is derived from an EMBL/GenBank/DDBJ whole genome shotgun (WGS) entry which is preliminary data.</text>
</comment>
<reference evidence="1 2" key="1">
    <citation type="submission" date="2021-07" db="EMBL/GenBank/DDBJ databases">
        <authorList>
            <person name="Imarazene B."/>
            <person name="Zahm M."/>
            <person name="Klopp C."/>
            <person name="Cabau C."/>
            <person name="Beille S."/>
            <person name="Jouanno E."/>
            <person name="Castinel A."/>
            <person name="Lluch J."/>
            <person name="Gil L."/>
            <person name="Kuchtly C."/>
            <person name="Lopez Roques C."/>
            <person name="Donnadieu C."/>
            <person name="Parrinello H."/>
            <person name="Journot L."/>
            <person name="Du K."/>
            <person name="Schartl M."/>
            <person name="Retaux S."/>
            <person name="Guiguen Y."/>
        </authorList>
    </citation>
    <scope>NUCLEOTIDE SEQUENCE [LARGE SCALE GENOMIC DNA]</scope>
    <source>
        <strain evidence="1">Pach_M1</strain>
        <tissue evidence="1">Testis</tissue>
    </source>
</reference>
<evidence type="ECO:0000313" key="1">
    <source>
        <dbReference type="EMBL" id="KAG9281513.1"/>
    </source>
</evidence>
<dbReference type="AlphaFoldDB" id="A0A8T2MAS9"/>
<gene>
    <name evidence="1" type="ORF">AMEX_G25</name>
</gene>
<dbReference type="EMBL" id="JAICCE010000001">
    <property type="protein sequence ID" value="KAG9281513.1"/>
    <property type="molecule type" value="Genomic_DNA"/>
</dbReference>
<sequence length="70" mass="7987">MREVKAATTGNAELIKKLQRNYKLLKQLKEIPSIKKTIPAQLLSELERELKDHPLLLVQSVDDQKTCVCS</sequence>
<evidence type="ECO:0000313" key="2">
    <source>
        <dbReference type="Proteomes" id="UP000752171"/>
    </source>
</evidence>
<organism evidence="1 2">
    <name type="scientific">Astyanax mexicanus</name>
    <name type="common">Blind cave fish</name>
    <name type="synonym">Astyanax fasciatus mexicanus</name>
    <dbReference type="NCBI Taxonomy" id="7994"/>
    <lineage>
        <taxon>Eukaryota</taxon>
        <taxon>Metazoa</taxon>
        <taxon>Chordata</taxon>
        <taxon>Craniata</taxon>
        <taxon>Vertebrata</taxon>
        <taxon>Euteleostomi</taxon>
        <taxon>Actinopterygii</taxon>
        <taxon>Neopterygii</taxon>
        <taxon>Teleostei</taxon>
        <taxon>Ostariophysi</taxon>
        <taxon>Characiformes</taxon>
        <taxon>Characoidei</taxon>
        <taxon>Acestrorhamphidae</taxon>
        <taxon>Acestrorhamphinae</taxon>
        <taxon>Astyanax</taxon>
    </lineage>
</organism>
<dbReference type="Proteomes" id="UP000752171">
    <property type="component" value="Unassembled WGS sequence"/>
</dbReference>
<name>A0A8T2MAS9_ASTMX</name>